<dbReference type="EMBL" id="CP017080">
    <property type="protein sequence ID" value="AOH54480.1"/>
    <property type="molecule type" value="Genomic_DNA"/>
</dbReference>
<protein>
    <submittedName>
        <fullName evidence="1">Uncharacterized protein</fullName>
    </submittedName>
</protein>
<proteinExistence type="predicted"/>
<evidence type="ECO:0000313" key="2">
    <source>
        <dbReference type="Proteomes" id="UP000077926"/>
    </source>
</evidence>
<keyword evidence="2" id="KW-1185">Reference proteome</keyword>
<dbReference type="STRING" id="264697.ABE28_008955"/>
<accession>A0A1B3XMR9</accession>
<dbReference type="AlphaFoldDB" id="A0A1B3XMR9"/>
<dbReference type="OrthoDB" id="1955612at2"/>
<name>A0A1B3XMR9_9BACI</name>
<sequence length="104" mass="11042">MPYYKNLGPFTEINFLASAKYQTFTTQVSDTGVVADANGRKIVKAGTILPANDATAAGILFNEVDVTNGPQPGSLMVEGYVHEARLPVAPAAAAKTALKEIKFR</sequence>
<dbReference type="RefSeq" id="WP_064465815.1">
    <property type="nucleotide sequence ID" value="NZ_CP017080.1"/>
</dbReference>
<reference evidence="1 2" key="1">
    <citation type="submission" date="2016-08" db="EMBL/GenBank/DDBJ databases">
        <title>Complete genome sequence of Bacillus muralis G25-68, a strain with toxicity to nematodes.</title>
        <authorList>
            <person name="Zheng Z."/>
        </authorList>
    </citation>
    <scope>NUCLEOTIDE SEQUENCE [LARGE SCALE GENOMIC DNA]</scope>
    <source>
        <strain evidence="1 2">G25-68</strain>
    </source>
</reference>
<organism evidence="1 2">
    <name type="scientific">Peribacillus muralis</name>
    <dbReference type="NCBI Taxonomy" id="264697"/>
    <lineage>
        <taxon>Bacteria</taxon>
        <taxon>Bacillati</taxon>
        <taxon>Bacillota</taxon>
        <taxon>Bacilli</taxon>
        <taxon>Bacillales</taxon>
        <taxon>Bacillaceae</taxon>
        <taxon>Peribacillus</taxon>
    </lineage>
</organism>
<evidence type="ECO:0000313" key="1">
    <source>
        <dbReference type="EMBL" id="AOH54480.1"/>
    </source>
</evidence>
<dbReference type="Proteomes" id="UP000077926">
    <property type="component" value="Chromosome"/>
</dbReference>
<dbReference type="KEGG" id="bmur:ABE28_008955"/>
<gene>
    <name evidence="1" type="ORF">ABE28_008955</name>
</gene>